<dbReference type="AlphaFoldDB" id="A0A8J2LT42"/>
<reference evidence="16" key="1">
    <citation type="submission" date="2021-06" db="EMBL/GenBank/DDBJ databases">
        <authorList>
            <person name="Hodson N. C."/>
            <person name="Mongue J. A."/>
            <person name="Jaron S. K."/>
        </authorList>
    </citation>
    <scope>NUCLEOTIDE SEQUENCE</scope>
</reference>
<evidence type="ECO:0000259" key="15">
    <source>
        <dbReference type="PROSITE" id="PS52004"/>
    </source>
</evidence>
<dbReference type="EMBL" id="CAJVCH010571456">
    <property type="protein sequence ID" value="CAG7837563.1"/>
    <property type="molecule type" value="Genomic_DNA"/>
</dbReference>
<dbReference type="GO" id="GO:0016491">
    <property type="term" value="F:oxidoreductase activity"/>
    <property type="evidence" value="ECO:0007669"/>
    <property type="project" value="UniProtKB-KW"/>
</dbReference>
<dbReference type="CDD" id="cd00833">
    <property type="entry name" value="PKS"/>
    <property type="match status" value="1"/>
</dbReference>
<dbReference type="OrthoDB" id="329835at2759"/>
<name>A0A8J2LT42_9HEXA</name>
<dbReference type="PROSITE" id="PS00606">
    <property type="entry name" value="KS3_1"/>
    <property type="match status" value="1"/>
</dbReference>
<comment type="catalytic activity">
    <reaction evidence="14">
        <text>acetyl-CoA + n malonyl-CoA + 2n NADPH + 2n H(+) = a long-chain fatty acid + (n+1) CoA + n CO2 + 2n NADP(+).</text>
        <dbReference type="EC" id="2.3.1.85"/>
    </reaction>
</comment>
<evidence type="ECO:0000256" key="5">
    <source>
        <dbReference type="ARBA" id="ARBA00022679"/>
    </source>
</evidence>
<dbReference type="GO" id="GO:0004312">
    <property type="term" value="F:fatty acid synthase activity"/>
    <property type="evidence" value="ECO:0007669"/>
    <property type="project" value="UniProtKB-EC"/>
</dbReference>
<evidence type="ECO:0000256" key="9">
    <source>
        <dbReference type="ARBA" id="ARBA00023002"/>
    </source>
</evidence>
<evidence type="ECO:0000256" key="10">
    <source>
        <dbReference type="ARBA" id="ARBA00023027"/>
    </source>
</evidence>
<keyword evidence="11" id="KW-0443">Lipid metabolism</keyword>
<dbReference type="InterPro" id="IPR014031">
    <property type="entry name" value="Ketoacyl_synth_C"/>
</dbReference>
<evidence type="ECO:0000256" key="6">
    <source>
        <dbReference type="ARBA" id="ARBA00022801"/>
    </source>
</evidence>
<evidence type="ECO:0000256" key="13">
    <source>
        <dbReference type="ARBA" id="ARBA00023268"/>
    </source>
</evidence>
<dbReference type="SMART" id="SM00825">
    <property type="entry name" value="PKS_KS"/>
    <property type="match status" value="1"/>
</dbReference>
<evidence type="ECO:0000256" key="7">
    <source>
        <dbReference type="ARBA" id="ARBA00022832"/>
    </source>
</evidence>
<dbReference type="Pfam" id="PF00698">
    <property type="entry name" value="Acyl_transf_1"/>
    <property type="match status" value="1"/>
</dbReference>
<evidence type="ECO:0000256" key="11">
    <source>
        <dbReference type="ARBA" id="ARBA00023098"/>
    </source>
</evidence>
<keyword evidence="17" id="KW-1185">Reference proteome</keyword>
<keyword evidence="13" id="KW-0511">Multifunctional enzyme</keyword>
<dbReference type="GO" id="GO:0016787">
    <property type="term" value="F:hydrolase activity"/>
    <property type="evidence" value="ECO:0007669"/>
    <property type="project" value="UniProtKB-KW"/>
</dbReference>
<dbReference type="InterPro" id="IPR018201">
    <property type="entry name" value="Ketoacyl_synth_AS"/>
</dbReference>
<sequence>MQNKSMEVVISGISGRFPMSDNLDEFWENLVNGKDMISDEHDRFSNLGMKFPTRMGVLNSLDKFDAEFFSTPESQVNMMSPKLRILQETTFEAIIDAGILPASLQGSNTGVYVGASLDETGSILARSGQMKNVYGVLGNEFCMLASRLSYTFNLNGPSIALDTACSASSVALQQGLQAIQTGLCDAVIVSGGNTKVDPYSCRMFFTANMTSPEGKCKTFDSSANGFVRSEAVISTYICKRQGAKRAYATLLHAATNCDGYKKLGIHFPSAMFQEKLARQVYEGIGLDPLQVDYIEAHGTGTQVGDREEMTAISKVFCEGRKGPLLVGSVKSNMGHAEQTSGLCGITKLVLSHCTGILPANLHYCVSNPEIPSLVDGRVQVVDTNRPFNAKYCAINSMGFGGVNSHVLLKFDEDHQEEENPWNPSIPLVILGSGRTEEAVNDFLKRALSHHENQHFVKLIHELSKGSIEKNPFRGYVVTTADRTEMVVEKNEAKQSVWFICTGFGGQWPGMSRDNVLVGISAVQIGLIDLLKSIGVEPDGIIGYSVGEFIACYADECVTQAQ</sequence>
<keyword evidence="10" id="KW-0520">NAD</keyword>
<evidence type="ECO:0000256" key="1">
    <source>
        <dbReference type="ARBA" id="ARBA00012873"/>
    </source>
</evidence>
<keyword evidence="5" id="KW-0808">Transferase</keyword>
<keyword evidence="4" id="KW-0444">Lipid biosynthesis</keyword>
<keyword evidence="3" id="KW-0596">Phosphopantetheine</keyword>
<evidence type="ECO:0000313" key="17">
    <source>
        <dbReference type="Proteomes" id="UP000708208"/>
    </source>
</evidence>
<protein>
    <recommendedName>
        <fullName evidence="2">Fatty acid synthase</fullName>
        <ecNumber evidence="1">2.3.1.85</ecNumber>
    </recommendedName>
</protein>
<evidence type="ECO:0000313" key="16">
    <source>
        <dbReference type="EMBL" id="CAG7837563.1"/>
    </source>
</evidence>
<evidence type="ECO:0000256" key="3">
    <source>
        <dbReference type="ARBA" id="ARBA00022450"/>
    </source>
</evidence>
<dbReference type="InterPro" id="IPR050091">
    <property type="entry name" value="PKS_NRPS_Biosynth_Enz"/>
</dbReference>
<evidence type="ECO:0000256" key="2">
    <source>
        <dbReference type="ARBA" id="ARBA00018769"/>
    </source>
</evidence>
<feature type="domain" description="Ketosynthase family 3 (KS3)" evidence="15">
    <location>
        <begin position="5"/>
        <end position="410"/>
    </location>
</feature>
<comment type="caution">
    <text evidence="16">The sequence shown here is derived from an EMBL/GenBank/DDBJ whole genome shotgun (WGS) entry which is preliminary data.</text>
</comment>
<dbReference type="Pfam" id="PF00109">
    <property type="entry name" value="ketoacyl-synt"/>
    <property type="match status" value="1"/>
</dbReference>
<proteinExistence type="predicted"/>
<dbReference type="InterPro" id="IPR020841">
    <property type="entry name" value="PKS_Beta-ketoAc_synthase_dom"/>
</dbReference>
<evidence type="ECO:0000256" key="12">
    <source>
        <dbReference type="ARBA" id="ARBA00023160"/>
    </source>
</evidence>
<dbReference type="PANTHER" id="PTHR43775:SF7">
    <property type="entry name" value="FATTY ACID SYNTHASE"/>
    <property type="match status" value="1"/>
</dbReference>
<feature type="non-terminal residue" evidence="16">
    <location>
        <position position="1"/>
    </location>
</feature>
<dbReference type="EC" id="2.3.1.85" evidence="1"/>
<dbReference type="InterPro" id="IPR014043">
    <property type="entry name" value="Acyl_transferase_dom"/>
</dbReference>
<organism evidence="16 17">
    <name type="scientific">Allacma fusca</name>
    <dbReference type="NCBI Taxonomy" id="39272"/>
    <lineage>
        <taxon>Eukaryota</taxon>
        <taxon>Metazoa</taxon>
        <taxon>Ecdysozoa</taxon>
        <taxon>Arthropoda</taxon>
        <taxon>Hexapoda</taxon>
        <taxon>Collembola</taxon>
        <taxon>Symphypleona</taxon>
        <taxon>Sminthuridae</taxon>
        <taxon>Allacma</taxon>
    </lineage>
</organism>
<dbReference type="Pfam" id="PF02801">
    <property type="entry name" value="Ketoacyl-synt_C"/>
    <property type="match status" value="1"/>
</dbReference>
<dbReference type="PANTHER" id="PTHR43775">
    <property type="entry name" value="FATTY ACID SYNTHASE"/>
    <property type="match status" value="1"/>
</dbReference>
<dbReference type="GO" id="GO:0004315">
    <property type="term" value="F:3-oxoacyl-[acyl-carrier-protein] synthase activity"/>
    <property type="evidence" value="ECO:0007669"/>
    <property type="project" value="InterPro"/>
</dbReference>
<evidence type="ECO:0000256" key="4">
    <source>
        <dbReference type="ARBA" id="ARBA00022516"/>
    </source>
</evidence>
<evidence type="ECO:0000256" key="8">
    <source>
        <dbReference type="ARBA" id="ARBA00022857"/>
    </source>
</evidence>
<keyword evidence="7" id="KW-0276">Fatty acid metabolism</keyword>
<keyword evidence="6" id="KW-0378">Hydrolase</keyword>
<dbReference type="Pfam" id="PF16197">
    <property type="entry name" value="KAsynt_C_assoc"/>
    <property type="match status" value="1"/>
</dbReference>
<gene>
    <name evidence="16" type="ORF">AFUS01_LOCUS46656</name>
</gene>
<dbReference type="InterPro" id="IPR032821">
    <property type="entry name" value="PKS_assoc"/>
</dbReference>
<dbReference type="PROSITE" id="PS52004">
    <property type="entry name" value="KS3_2"/>
    <property type="match status" value="1"/>
</dbReference>
<dbReference type="GO" id="GO:0006633">
    <property type="term" value="P:fatty acid biosynthetic process"/>
    <property type="evidence" value="ECO:0007669"/>
    <property type="project" value="UniProtKB-KW"/>
</dbReference>
<keyword evidence="12" id="KW-0275">Fatty acid biosynthesis</keyword>
<dbReference type="InterPro" id="IPR014030">
    <property type="entry name" value="Ketoacyl_synth_N"/>
</dbReference>
<accession>A0A8J2LT42</accession>
<keyword evidence="9" id="KW-0560">Oxidoreductase</keyword>
<dbReference type="Proteomes" id="UP000708208">
    <property type="component" value="Unassembled WGS sequence"/>
</dbReference>
<keyword evidence="8" id="KW-0521">NADP</keyword>
<evidence type="ECO:0000256" key="14">
    <source>
        <dbReference type="ARBA" id="ARBA00044883"/>
    </source>
</evidence>